<dbReference type="AlphaFoldDB" id="A0A2P6MLI5"/>
<name>A0A2P6MLI5_ALKUR</name>
<keyword evidence="2" id="KW-1185">Reference proteome</keyword>
<dbReference type="OrthoDB" id="49627at2"/>
<evidence type="ECO:0000313" key="1">
    <source>
        <dbReference type="EMBL" id="PRO67146.1"/>
    </source>
</evidence>
<organism evidence="1 2">
    <name type="scientific">Alkalicoccus urumqiensis</name>
    <name type="common">Bacillus urumqiensis</name>
    <dbReference type="NCBI Taxonomy" id="1548213"/>
    <lineage>
        <taxon>Bacteria</taxon>
        <taxon>Bacillati</taxon>
        <taxon>Bacillota</taxon>
        <taxon>Bacilli</taxon>
        <taxon>Bacillales</taxon>
        <taxon>Bacillaceae</taxon>
        <taxon>Alkalicoccus</taxon>
    </lineage>
</organism>
<evidence type="ECO:0000313" key="2">
    <source>
        <dbReference type="Proteomes" id="UP000243650"/>
    </source>
</evidence>
<dbReference type="EMBL" id="PVNS01000001">
    <property type="protein sequence ID" value="PRO67146.1"/>
    <property type="molecule type" value="Genomic_DNA"/>
</dbReference>
<proteinExistence type="predicted"/>
<gene>
    <name evidence="1" type="ORF">C6I21_00850</name>
</gene>
<dbReference type="Proteomes" id="UP000243650">
    <property type="component" value="Unassembled WGS sequence"/>
</dbReference>
<sequence length="82" mass="9554">MAAPRNSWAEAKKKCRLNQADIQMAKELGMSPKSLLKNIPSRQEPWKLPVKQWIHELYEDKFGFVKQMNGGKQQPKEDDLPF</sequence>
<comment type="caution">
    <text evidence="1">The sequence shown here is derived from an EMBL/GenBank/DDBJ whole genome shotgun (WGS) entry which is preliminary data.</text>
</comment>
<reference evidence="1 2" key="1">
    <citation type="submission" date="2018-03" db="EMBL/GenBank/DDBJ databases">
        <title>Bacillus urumqiensis sp. nov., a moderately haloalkaliphilic bacterium isolated from a salt lake.</title>
        <authorList>
            <person name="Zhao B."/>
            <person name="Liao Z."/>
        </authorList>
    </citation>
    <scope>NUCLEOTIDE SEQUENCE [LARGE SCALE GENOMIC DNA]</scope>
    <source>
        <strain evidence="1 2">BZ-SZ-XJ18</strain>
    </source>
</reference>
<accession>A0A2P6MLI5</accession>
<protein>
    <submittedName>
        <fullName evidence="1">Uncharacterized protein</fullName>
    </submittedName>
</protein>
<dbReference type="RefSeq" id="WP_105957532.1">
    <property type="nucleotide sequence ID" value="NZ_PVNS01000001.1"/>
</dbReference>